<keyword evidence="3" id="KW-1185">Reference proteome</keyword>
<dbReference type="EMBL" id="MAGO01000002">
    <property type="protein sequence ID" value="OCC16124.1"/>
    <property type="molecule type" value="Genomic_DNA"/>
</dbReference>
<dbReference type="AlphaFoldDB" id="A0A1B9F8E5"/>
<organism evidence="2 3">
    <name type="scientific">Dissulfuribacter thermophilus</name>
    <dbReference type="NCBI Taxonomy" id="1156395"/>
    <lineage>
        <taxon>Bacteria</taxon>
        <taxon>Pseudomonadati</taxon>
        <taxon>Thermodesulfobacteriota</taxon>
        <taxon>Dissulfuribacteria</taxon>
        <taxon>Dissulfuribacterales</taxon>
        <taxon>Dissulfuribacteraceae</taxon>
        <taxon>Dissulfuribacter</taxon>
    </lineage>
</organism>
<proteinExistence type="predicted"/>
<protein>
    <recommendedName>
        <fullName evidence="1">4Fe-4S ferredoxin-type domain-containing protein</fullName>
    </recommendedName>
</protein>
<comment type="caution">
    <text evidence="2">The sequence shown here is derived from an EMBL/GenBank/DDBJ whole genome shotgun (WGS) entry which is preliminary data.</text>
</comment>
<feature type="domain" description="4Fe-4S ferredoxin-type" evidence="1">
    <location>
        <begin position="12"/>
        <end position="40"/>
    </location>
</feature>
<dbReference type="InterPro" id="IPR017896">
    <property type="entry name" value="4Fe4S_Fe-S-bd"/>
</dbReference>
<dbReference type="STRING" id="1156395.DBT_0586"/>
<evidence type="ECO:0000313" key="3">
    <source>
        <dbReference type="Proteomes" id="UP000093080"/>
    </source>
</evidence>
<dbReference type="SUPFAM" id="SSF54862">
    <property type="entry name" value="4Fe-4S ferredoxins"/>
    <property type="match status" value="1"/>
</dbReference>
<evidence type="ECO:0000259" key="1">
    <source>
        <dbReference type="PROSITE" id="PS51379"/>
    </source>
</evidence>
<dbReference type="RefSeq" id="WP_067616196.1">
    <property type="nucleotide sequence ID" value="NZ_MAGO01000002.1"/>
</dbReference>
<dbReference type="OrthoDB" id="9803319at2"/>
<reference evidence="2 3" key="1">
    <citation type="submission" date="2016-06" db="EMBL/GenBank/DDBJ databases">
        <title>Respiratory ammonification of nitrate coupled to the oxidation of elemental sulfur in deep-sea autotrophic thermophilic bacteria.</title>
        <authorList>
            <person name="Slobodkina G.B."/>
            <person name="Mardanov A.V."/>
            <person name="Ravin N.V."/>
            <person name="Frolova A.A."/>
            <person name="Viryasiv M.B."/>
            <person name="Chernyh N.A."/>
            <person name="Bonch-Osmolovskaya E.A."/>
            <person name="Slobodkin A.I."/>
        </authorList>
    </citation>
    <scope>NUCLEOTIDE SEQUENCE [LARGE SCALE GENOMIC DNA]</scope>
    <source>
        <strain evidence="2 3">S69</strain>
    </source>
</reference>
<dbReference type="Pfam" id="PF13370">
    <property type="entry name" value="Fer4_13"/>
    <property type="match status" value="1"/>
</dbReference>
<name>A0A1B9F8E5_9BACT</name>
<dbReference type="Gene3D" id="3.30.70.20">
    <property type="match status" value="1"/>
</dbReference>
<dbReference type="PROSITE" id="PS51379">
    <property type="entry name" value="4FE4S_FER_2"/>
    <property type="match status" value="1"/>
</dbReference>
<evidence type="ECO:0000313" key="2">
    <source>
        <dbReference type="EMBL" id="OCC16124.1"/>
    </source>
</evidence>
<dbReference type="Proteomes" id="UP000093080">
    <property type="component" value="Unassembled WGS sequence"/>
</dbReference>
<gene>
    <name evidence="2" type="ORF">DBT_0586</name>
</gene>
<accession>A0A1B9F8E5</accession>
<sequence length="76" mass="8506">MGNPSGRYNKKKEIELDLFHCKGCGACVEVAPEHFVMDEDNELPKVIDSIVEGEHDDLEQAMAICPMACIQIKEIE</sequence>